<keyword evidence="1" id="KW-0547">Nucleotide-binding</keyword>
<dbReference type="InterPro" id="IPR011009">
    <property type="entry name" value="Kinase-like_dom_sf"/>
</dbReference>
<reference evidence="3 4" key="1">
    <citation type="submission" date="2020-04" db="EMBL/GenBank/DDBJ databases">
        <authorList>
            <person name="Klaysubun C."/>
            <person name="Duangmal K."/>
            <person name="Lipun K."/>
        </authorList>
    </citation>
    <scope>NUCLEOTIDE SEQUENCE [LARGE SCALE GENOMIC DNA]</scope>
    <source>
        <strain evidence="3 4">DSM 45300</strain>
    </source>
</reference>
<dbReference type="InterPro" id="IPR017441">
    <property type="entry name" value="Protein_kinase_ATP_BS"/>
</dbReference>
<dbReference type="Gene3D" id="3.30.200.20">
    <property type="entry name" value="Phosphorylase Kinase, domain 1"/>
    <property type="match status" value="1"/>
</dbReference>
<dbReference type="RefSeq" id="WP_169413630.1">
    <property type="nucleotide sequence ID" value="NZ_JAAXKZ010000052.1"/>
</dbReference>
<feature type="region of interest" description="Disordered" evidence="2">
    <location>
        <begin position="67"/>
        <end position="121"/>
    </location>
</feature>
<evidence type="ECO:0000256" key="1">
    <source>
        <dbReference type="PROSITE-ProRule" id="PRU10141"/>
    </source>
</evidence>
<dbReference type="SUPFAM" id="SSF56112">
    <property type="entry name" value="Protein kinase-like (PK-like)"/>
    <property type="match status" value="1"/>
</dbReference>
<dbReference type="PROSITE" id="PS00107">
    <property type="entry name" value="PROTEIN_KINASE_ATP"/>
    <property type="match status" value="1"/>
</dbReference>
<dbReference type="GO" id="GO:0005524">
    <property type="term" value="F:ATP binding"/>
    <property type="evidence" value="ECO:0007669"/>
    <property type="project" value="UniProtKB-UniRule"/>
</dbReference>
<keyword evidence="1" id="KW-0067">ATP-binding</keyword>
<organism evidence="3 4">
    <name type="scientific">Pseudonocardia bannensis</name>
    <dbReference type="NCBI Taxonomy" id="630973"/>
    <lineage>
        <taxon>Bacteria</taxon>
        <taxon>Bacillati</taxon>
        <taxon>Actinomycetota</taxon>
        <taxon>Actinomycetes</taxon>
        <taxon>Pseudonocardiales</taxon>
        <taxon>Pseudonocardiaceae</taxon>
        <taxon>Pseudonocardia</taxon>
    </lineage>
</organism>
<name>A0A848DKH3_9PSEU</name>
<accession>A0A848DKH3</accession>
<feature type="binding site" evidence="1">
    <location>
        <position position="34"/>
    </location>
    <ligand>
        <name>ATP</name>
        <dbReference type="ChEBI" id="CHEBI:30616"/>
    </ligand>
</feature>
<evidence type="ECO:0000313" key="4">
    <source>
        <dbReference type="Proteomes" id="UP000586918"/>
    </source>
</evidence>
<protein>
    <recommendedName>
        <fullName evidence="5">Protein kinase domain-containing protein</fullName>
    </recommendedName>
</protein>
<dbReference type="AlphaFoldDB" id="A0A848DKH3"/>
<keyword evidence="4" id="KW-1185">Reference proteome</keyword>
<comment type="caution">
    <text evidence="3">The sequence shown here is derived from an EMBL/GenBank/DDBJ whole genome shotgun (WGS) entry which is preliminary data.</text>
</comment>
<dbReference type="Proteomes" id="UP000586918">
    <property type="component" value="Unassembled WGS sequence"/>
</dbReference>
<gene>
    <name evidence="3" type="ORF">HF519_15365</name>
</gene>
<feature type="compositionally biased region" description="Basic and acidic residues" evidence="2">
    <location>
        <begin position="90"/>
        <end position="121"/>
    </location>
</feature>
<dbReference type="EMBL" id="JAAXKZ010000052">
    <property type="protein sequence ID" value="NMH92924.1"/>
    <property type="molecule type" value="Genomic_DNA"/>
</dbReference>
<evidence type="ECO:0000313" key="3">
    <source>
        <dbReference type="EMBL" id="NMH92924.1"/>
    </source>
</evidence>
<proteinExistence type="predicted"/>
<sequence length="121" mass="13646">MFGPYRLDGLLGRGGTGEVYSAYHSTQDRTVALKLLLSGLGSGQEYRERFLRESQVTARLTDPQVLPIHNRGEGRGRWIGSSRARCSPSARDRPVQPEPERVVRHPSDDERRPDRAECRST</sequence>
<evidence type="ECO:0000256" key="2">
    <source>
        <dbReference type="SAM" id="MobiDB-lite"/>
    </source>
</evidence>
<evidence type="ECO:0008006" key="5">
    <source>
        <dbReference type="Google" id="ProtNLM"/>
    </source>
</evidence>